<evidence type="ECO:0000256" key="1">
    <source>
        <dbReference type="SAM" id="MobiDB-lite"/>
    </source>
</evidence>
<dbReference type="Proteomes" id="UP000250235">
    <property type="component" value="Unassembled WGS sequence"/>
</dbReference>
<organism evidence="2 3">
    <name type="scientific">Dorcoceras hygrometricum</name>
    <dbReference type="NCBI Taxonomy" id="472368"/>
    <lineage>
        <taxon>Eukaryota</taxon>
        <taxon>Viridiplantae</taxon>
        <taxon>Streptophyta</taxon>
        <taxon>Embryophyta</taxon>
        <taxon>Tracheophyta</taxon>
        <taxon>Spermatophyta</taxon>
        <taxon>Magnoliopsida</taxon>
        <taxon>eudicotyledons</taxon>
        <taxon>Gunneridae</taxon>
        <taxon>Pentapetalae</taxon>
        <taxon>asterids</taxon>
        <taxon>lamiids</taxon>
        <taxon>Lamiales</taxon>
        <taxon>Gesneriaceae</taxon>
        <taxon>Didymocarpoideae</taxon>
        <taxon>Trichosporeae</taxon>
        <taxon>Loxocarpinae</taxon>
        <taxon>Dorcoceras</taxon>
    </lineage>
</organism>
<accession>A0A2Z7CUH4</accession>
<dbReference type="EMBL" id="KQ992583">
    <property type="protein sequence ID" value="KZV49995.1"/>
    <property type="molecule type" value="Genomic_DNA"/>
</dbReference>
<proteinExistence type="predicted"/>
<protein>
    <submittedName>
        <fullName evidence="2">Uncharacterized protein</fullName>
    </submittedName>
</protein>
<evidence type="ECO:0000313" key="2">
    <source>
        <dbReference type="EMBL" id="KZV49995.1"/>
    </source>
</evidence>
<evidence type="ECO:0000313" key="3">
    <source>
        <dbReference type="Proteomes" id="UP000250235"/>
    </source>
</evidence>
<feature type="compositionally biased region" description="Polar residues" evidence="1">
    <location>
        <begin position="46"/>
        <end position="60"/>
    </location>
</feature>
<reference evidence="2 3" key="1">
    <citation type="journal article" date="2015" name="Proc. Natl. Acad. Sci. U.S.A.">
        <title>The resurrection genome of Boea hygrometrica: A blueprint for survival of dehydration.</title>
        <authorList>
            <person name="Xiao L."/>
            <person name="Yang G."/>
            <person name="Zhang L."/>
            <person name="Yang X."/>
            <person name="Zhao S."/>
            <person name="Ji Z."/>
            <person name="Zhou Q."/>
            <person name="Hu M."/>
            <person name="Wang Y."/>
            <person name="Chen M."/>
            <person name="Xu Y."/>
            <person name="Jin H."/>
            <person name="Xiao X."/>
            <person name="Hu G."/>
            <person name="Bao F."/>
            <person name="Hu Y."/>
            <person name="Wan P."/>
            <person name="Li L."/>
            <person name="Deng X."/>
            <person name="Kuang T."/>
            <person name="Xiang C."/>
            <person name="Zhu J.K."/>
            <person name="Oliver M.J."/>
            <person name="He Y."/>
        </authorList>
    </citation>
    <scope>NUCLEOTIDE SEQUENCE [LARGE SCALE GENOMIC DNA]</scope>
    <source>
        <strain evidence="3">cv. XS01</strain>
    </source>
</reference>
<name>A0A2Z7CUH4_9LAMI</name>
<feature type="region of interest" description="Disordered" evidence="1">
    <location>
        <begin position="35"/>
        <end position="74"/>
    </location>
</feature>
<keyword evidence="3" id="KW-1185">Reference proteome</keyword>
<dbReference type="AlphaFoldDB" id="A0A2Z7CUH4"/>
<gene>
    <name evidence="2" type="ORF">F511_39829</name>
</gene>
<sequence>MRNLMPGVLAHRLIFSEEELLPPLELDEEKLDYGGRCMQGRDTASRGPTTIVTPKSQFRTDPSDHGKASSNIAP</sequence>